<keyword evidence="1" id="KW-0472">Membrane</keyword>
<accession>A0A2K9F4V5</accession>
<dbReference type="AlphaFoldDB" id="A0A2K9F4V5"/>
<organism evidence="2 3">
    <name type="scientific">Paracoccus tegillarcae</name>
    <dbReference type="NCBI Taxonomy" id="1529068"/>
    <lineage>
        <taxon>Bacteria</taxon>
        <taxon>Pseudomonadati</taxon>
        <taxon>Pseudomonadota</taxon>
        <taxon>Alphaproteobacteria</taxon>
        <taxon>Rhodobacterales</taxon>
        <taxon>Paracoccaceae</taxon>
        <taxon>Paracoccus</taxon>
    </lineage>
</organism>
<gene>
    <name evidence="2" type="ORF">CUV01_12945</name>
</gene>
<name>A0A2K9F4V5_9RHOB</name>
<keyword evidence="1" id="KW-1133">Transmembrane helix</keyword>
<protein>
    <submittedName>
        <fullName evidence="2">Uncharacterized protein</fullName>
    </submittedName>
</protein>
<evidence type="ECO:0000313" key="2">
    <source>
        <dbReference type="EMBL" id="AUH34181.1"/>
    </source>
</evidence>
<dbReference type="EMBL" id="CP025408">
    <property type="protein sequence ID" value="AUH34181.1"/>
    <property type="molecule type" value="Genomic_DNA"/>
</dbReference>
<keyword evidence="3" id="KW-1185">Reference proteome</keyword>
<feature type="transmembrane region" description="Helical" evidence="1">
    <location>
        <begin position="43"/>
        <end position="61"/>
    </location>
</feature>
<dbReference type="KEGG" id="paro:CUV01_12945"/>
<sequence>MSPPLGARSSLVPIHEAIDVVRNFLTPLAALATYRLFFCSGRLVTLLCLVFSLFHAVDVILQCCRRRTTSQPTEA</sequence>
<dbReference type="Proteomes" id="UP000233742">
    <property type="component" value="Chromosome"/>
</dbReference>
<evidence type="ECO:0000313" key="3">
    <source>
        <dbReference type="Proteomes" id="UP000233742"/>
    </source>
</evidence>
<keyword evidence="1" id="KW-0812">Transmembrane</keyword>
<evidence type="ECO:0000256" key="1">
    <source>
        <dbReference type="SAM" id="Phobius"/>
    </source>
</evidence>
<proteinExistence type="predicted"/>
<reference evidence="2 3" key="1">
    <citation type="submission" date="2017-12" db="EMBL/GenBank/DDBJ databases">
        <authorList>
            <person name="Hurst M.R.H."/>
        </authorList>
    </citation>
    <scope>NUCLEOTIDE SEQUENCE [LARGE SCALE GENOMIC DNA]</scope>
    <source>
        <strain evidence="2 3">BM15</strain>
    </source>
</reference>